<evidence type="ECO:0000313" key="2">
    <source>
        <dbReference type="EMBL" id="XBW08860.1"/>
    </source>
</evidence>
<dbReference type="AlphaFoldDB" id="A0AAU7V9X8"/>
<gene>
    <name evidence="2" type="ORF">SAC06_04720</name>
</gene>
<reference evidence="2" key="1">
    <citation type="submission" date="2023-11" db="EMBL/GenBank/DDBJ databases">
        <title>Scrofimicrobium hongkongense sp. nov., isolated from a patient with peritonitis.</title>
        <authorList>
            <person name="Lao H.Y."/>
            <person name="Wong A.Y.P."/>
            <person name="Ng T.L."/>
            <person name="Wong R.Y.L."/>
            <person name="Yau M.C.Y."/>
            <person name="Lam J.Y.W."/>
            <person name="Siu G.K.H."/>
        </authorList>
    </citation>
    <scope>NUCLEOTIDE SEQUENCE</scope>
    <source>
        <strain evidence="2">R131</strain>
    </source>
</reference>
<dbReference type="EMBL" id="CP138335">
    <property type="protein sequence ID" value="XBW08860.1"/>
    <property type="molecule type" value="Genomic_DNA"/>
</dbReference>
<dbReference type="GO" id="GO:0055070">
    <property type="term" value="P:copper ion homeostasis"/>
    <property type="evidence" value="ECO:0007669"/>
    <property type="project" value="InterPro"/>
</dbReference>
<dbReference type="RefSeq" id="WP_350259060.1">
    <property type="nucleotide sequence ID" value="NZ_CP138335.1"/>
</dbReference>
<dbReference type="InterPro" id="IPR021522">
    <property type="entry name" value="MctB"/>
</dbReference>
<organism evidence="2">
    <name type="scientific">Scrofimicrobium appendicitidis</name>
    <dbReference type="NCBI Taxonomy" id="3079930"/>
    <lineage>
        <taxon>Bacteria</taxon>
        <taxon>Bacillati</taxon>
        <taxon>Actinomycetota</taxon>
        <taxon>Actinomycetes</taxon>
        <taxon>Actinomycetales</taxon>
        <taxon>Actinomycetaceae</taxon>
        <taxon>Scrofimicrobium</taxon>
    </lineage>
</organism>
<dbReference type="GO" id="GO:0016020">
    <property type="term" value="C:membrane"/>
    <property type="evidence" value="ECO:0007669"/>
    <property type="project" value="InterPro"/>
</dbReference>
<dbReference type="Pfam" id="PF11382">
    <property type="entry name" value="MctB"/>
    <property type="match status" value="1"/>
</dbReference>
<dbReference type="KEGG" id="sapp:SAC06_04720"/>
<accession>A0AAU7V9X8</accession>
<sequence length="306" mass="31160">MVNLRYHIVSLVAVFLALALGVVLGAGPLQRQINAASEGTNLAEKSSQLESQLATVQAEADQYATFVTDTAEQVLPGSLADRKVALILLPGANAEVAESVQATLREAGATVTGAAQLTDNWVSPGQREYRDTLANPVSSHLAASNQSGAADSILAQALVEALTGTGAEVDLLREILTDVDTPLVVANSMPEAPADQLVLITPSTPYPKAGQEEDSQSGSQPAASEQALTALAGALADRTEGAVAYGAAVTDDDVIALLRGQGTSLATVDQIGTPMGNLNVALVLANQSRGAFGQGIGATTAVAPLK</sequence>
<evidence type="ECO:0000256" key="1">
    <source>
        <dbReference type="SAM" id="MobiDB-lite"/>
    </source>
</evidence>
<proteinExistence type="predicted"/>
<name>A0AAU7V9X8_9ACTO</name>
<feature type="region of interest" description="Disordered" evidence="1">
    <location>
        <begin position="202"/>
        <end position="224"/>
    </location>
</feature>
<protein>
    <submittedName>
        <fullName evidence="2">Copper transporter</fullName>
    </submittedName>
</protein>